<dbReference type="Gene3D" id="1.10.285.20">
    <property type="entry name" value="Uncharacterised protein PF01937, DUF89, domain 2"/>
    <property type="match status" value="1"/>
</dbReference>
<dbReference type="Pfam" id="PF01937">
    <property type="entry name" value="ARMT1-like_dom"/>
    <property type="match status" value="1"/>
</dbReference>
<sequence>MKVYYECAPCFLRQAREALDLATDDEELKLRVMENILELLSERFRRGQVSNELGTRMHRLIKDMTGSEDPYLDEKRRCNEIALRFLPTVRDYLEGHSDLESHVKVAITGNIIDFGALGLDFDHDRGIQESLRAPLTINHVPLLEDRLREVSEVLYLLDNTGEILFDRPLIEKLAEYDVSVKVAVKGEPILNDACMEDALEAGLDEVAEIVTTGTDSVGIVYSDLSDEFRDMLDGTELVIAKGMGNYEGLTEISDGSRDIFCLLNAKCSAIARDLGVARGDNVAVKI</sequence>
<keyword evidence="3" id="KW-1185">Reference proteome</keyword>
<dbReference type="InterPro" id="IPR036075">
    <property type="entry name" value="ARMT-1-like_metal-bd_sf"/>
</dbReference>
<dbReference type="AlphaFoldDB" id="A0A371NCR8"/>
<dbReference type="Gene3D" id="1.10.8.380">
    <property type="entry name" value="Uncharacterised protein PF01937, DUF89, domain 1"/>
    <property type="match status" value="1"/>
</dbReference>
<dbReference type="EMBL" id="QREL01000002">
    <property type="protein sequence ID" value="REE26210.1"/>
    <property type="molecule type" value="Genomic_DNA"/>
</dbReference>
<dbReference type="InterPro" id="IPR002791">
    <property type="entry name" value="ARMT1-like_metal-bd"/>
</dbReference>
<dbReference type="SUPFAM" id="SSF111321">
    <property type="entry name" value="AF1104-like"/>
    <property type="match status" value="1"/>
</dbReference>
<evidence type="ECO:0000259" key="1">
    <source>
        <dbReference type="Pfam" id="PF01937"/>
    </source>
</evidence>
<reference evidence="2 3" key="1">
    <citation type="submission" date="2018-07" db="EMBL/GenBank/DDBJ databases">
        <title>Genomic Encyclopedia of Type Strains, Phase IV (KMG-IV): sequencing the most valuable type-strain genomes for metagenomic binning, comparative biology and taxonomic classification.</title>
        <authorList>
            <person name="Goeker M."/>
        </authorList>
    </citation>
    <scope>NUCLEOTIDE SEQUENCE [LARGE SCALE GENOMIC DNA]</scope>
    <source>
        <strain evidence="2 3">DSM 7466</strain>
    </source>
</reference>
<dbReference type="Proteomes" id="UP000256864">
    <property type="component" value="Unassembled WGS sequence"/>
</dbReference>
<accession>A0A371NCR8</accession>
<feature type="domain" description="Damage-control phosphatase ARMT1-like metal-binding" evidence="1">
    <location>
        <begin position="4"/>
        <end position="282"/>
    </location>
</feature>
<evidence type="ECO:0000313" key="3">
    <source>
        <dbReference type="Proteomes" id="UP000256864"/>
    </source>
</evidence>
<gene>
    <name evidence="2" type="ORF">C7452_1166</name>
</gene>
<dbReference type="RefSeq" id="WP_115892549.1">
    <property type="nucleotide sequence ID" value="NZ_QREL01000002.1"/>
</dbReference>
<dbReference type="Gene3D" id="3.40.50.10880">
    <property type="entry name" value="Uncharacterised protein PF01937, DUF89, domain 3"/>
    <property type="match status" value="1"/>
</dbReference>
<name>A0A371NCR8_9EURY</name>
<dbReference type="InterPro" id="IPR014444">
    <property type="entry name" value="PH1575-like"/>
</dbReference>
<organism evidence="2 3">
    <name type="scientific">Methanothermobacter defluvii</name>
    <dbReference type="NCBI Taxonomy" id="49339"/>
    <lineage>
        <taxon>Archaea</taxon>
        <taxon>Methanobacteriati</taxon>
        <taxon>Methanobacteriota</taxon>
        <taxon>Methanomada group</taxon>
        <taxon>Methanobacteria</taxon>
        <taxon>Methanobacteriales</taxon>
        <taxon>Methanobacteriaceae</taxon>
        <taxon>Methanothermobacter</taxon>
    </lineage>
</organism>
<comment type="caution">
    <text evidence="2">The sequence shown here is derived from an EMBL/GenBank/DDBJ whole genome shotgun (WGS) entry which is preliminary data.</text>
</comment>
<dbReference type="PIRSF" id="PIRSF006593">
    <property type="entry name" value="UCP006593"/>
    <property type="match status" value="1"/>
</dbReference>
<proteinExistence type="predicted"/>
<evidence type="ECO:0000313" key="2">
    <source>
        <dbReference type="EMBL" id="REE26210.1"/>
    </source>
</evidence>
<protein>
    <recommendedName>
        <fullName evidence="1">Damage-control phosphatase ARMT1-like metal-binding domain-containing protein</fullName>
    </recommendedName>
</protein>